<dbReference type="Proteomes" id="UP000799753">
    <property type="component" value="Unassembled WGS sequence"/>
</dbReference>
<dbReference type="EMBL" id="MU006788">
    <property type="protein sequence ID" value="KAF2639045.1"/>
    <property type="molecule type" value="Genomic_DNA"/>
</dbReference>
<reference evidence="2" key="1">
    <citation type="journal article" date="2020" name="Stud. Mycol.">
        <title>101 Dothideomycetes genomes: a test case for predicting lifestyles and emergence of pathogens.</title>
        <authorList>
            <person name="Haridas S."/>
            <person name="Albert R."/>
            <person name="Binder M."/>
            <person name="Bloem J."/>
            <person name="Labutti K."/>
            <person name="Salamov A."/>
            <person name="Andreopoulos B."/>
            <person name="Baker S."/>
            <person name="Barry K."/>
            <person name="Bills G."/>
            <person name="Bluhm B."/>
            <person name="Cannon C."/>
            <person name="Castanera R."/>
            <person name="Culley D."/>
            <person name="Daum C."/>
            <person name="Ezra D."/>
            <person name="Gonzalez J."/>
            <person name="Henrissat B."/>
            <person name="Kuo A."/>
            <person name="Liang C."/>
            <person name="Lipzen A."/>
            <person name="Lutzoni F."/>
            <person name="Magnuson J."/>
            <person name="Mondo S."/>
            <person name="Nolan M."/>
            <person name="Ohm R."/>
            <person name="Pangilinan J."/>
            <person name="Park H.-J."/>
            <person name="Ramirez L."/>
            <person name="Alfaro M."/>
            <person name="Sun H."/>
            <person name="Tritt A."/>
            <person name="Yoshinaga Y."/>
            <person name="Zwiers L.-H."/>
            <person name="Turgeon B."/>
            <person name="Goodwin S."/>
            <person name="Spatafora J."/>
            <person name="Crous P."/>
            <person name="Grigoriev I."/>
        </authorList>
    </citation>
    <scope>NUCLEOTIDE SEQUENCE</scope>
    <source>
        <strain evidence="2">CBS 473.64</strain>
    </source>
</reference>
<keyword evidence="3" id="KW-1185">Reference proteome</keyword>
<evidence type="ECO:0000313" key="2">
    <source>
        <dbReference type="EMBL" id="KAF2639045.1"/>
    </source>
</evidence>
<evidence type="ECO:0000313" key="3">
    <source>
        <dbReference type="Proteomes" id="UP000799753"/>
    </source>
</evidence>
<accession>A0A6A6RV66</accession>
<name>A0A6A6RV66_9PLEO</name>
<evidence type="ECO:0000256" key="1">
    <source>
        <dbReference type="SAM" id="Phobius"/>
    </source>
</evidence>
<keyword evidence="1" id="KW-0472">Membrane</keyword>
<proteinExistence type="predicted"/>
<organism evidence="2 3">
    <name type="scientific">Massarina eburnea CBS 473.64</name>
    <dbReference type="NCBI Taxonomy" id="1395130"/>
    <lineage>
        <taxon>Eukaryota</taxon>
        <taxon>Fungi</taxon>
        <taxon>Dikarya</taxon>
        <taxon>Ascomycota</taxon>
        <taxon>Pezizomycotina</taxon>
        <taxon>Dothideomycetes</taxon>
        <taxon>Pleosporomycetidae</taxon>
        <taxon>Pleosporales</taxon>
        <taxon>Massarineae</taxon>
        <taxon>Massarinaceae</taxon>
        <taxon>Massarina</taxon>
    </lineage>
</organism>
<keyword evidence="1" id="KW-1133">Transmembrane helix</keyword>
<protein>
    <submittedName>
        <fullName evidence="2">Uncharacterized protein</fullName>
    </submittedName>
</protein>
<gene>
    <name evidence="2" type="ORF">P280DRAFT_69700</name>
</gene>
<dbReference type="AlphaFoldDB" id="A0A6A6RV66"/>
<sequence>MHDKPLDSHGPGSGEQRAVSLHLLRTCAVSYRIYSAQGRPLYVPARYQPTIRRPSEARRKHGFCHAMEDLSVRLTLLGRRREGCDASDSLAYRVRREGEAYVCMYVGLYVAYVAYYLHHS</sequence>
<keyword evidence="1" id="KW-0812">Transmembrane</keyword>
<feature type="transmembrane region" description="Helical" evidence="1">
    <location>
        <begin position="100"/>
        <end position="118"/>
    </location>
</feature>